<evidence type="ECO:0000313" key="1">
    <source>
        <dbReference type="EMBL" id="GFG90908.1"/>
    </source>
</evidence>
<dbReference type="AlphaFoldDB" id="A0A7I9YQJ6"/>
<reference evidence="1 2" key="1">
    <citation type="journal article" date="2019" name="Emerg. Microbes Infect.">
        <title>Comprehensive subspecies identification of 175 nontuberculous mycobacteria species based on 7547 genomic profiles.</title>
        <authorList>
            <person name="Matsumoto Y."/>
            <person name="Kinjo T."/>
            <person name="Motooka D."/>
            <person name="Nabeya D."/>
            <person name="Jung N."/>
            <person name="Uechi K."/>
            <person name="Horii T."/>
            <person name="Iida T."/>
            <person name="Fujita J."/>
            <person name="Nakamura S."/>
        </authorList>
    </citation>
    <scope>NUCLEOTIDE SEQUENCE [LARGE SCALE GENOMIC DNA]</scope>
    <source>
        <strain evidence="1 2">JCM 30725</strain>
    </source>
</reference>
<comment type="caution">
    <text evidence="1">The sequence shown here is derived from an EMBL/GenBank/DDBJ whole genome shotgun (WGS) entry which is preliminary data.</text>
</comment>
<keyword evidence="2" id="KW-1185">Reference proteome</keyword>
<evidence type="ECO:0000313" key="2">
    <source>
        <dbReference type="Proteomes" id="UP000465360"/>
    </source>
</evidence>
<protein>
    <submittedName>
        <fullName evidence="1">Uncharacterized protein</fullName>
    </submittedName>
</protein>
<gene>
    <name evidence="1" type="ORF">MBOU_29500</name>
</gene>
<organism evidence="1 2">
    <name type="scientific">Mycobacterium bourgelatii</name>
    <dbReference type="NCBI Taxonomy" id="1273442"/>
    <lineage>
        <taxon>Bacteria</taxon>
        <taxon>Bacillati</taxon>
        <taxon>Actinomycetota</taxon>
        <taxon>Actinomycetes</taxon>
        <taxon>Mycobacteriales</taxon>
        <taxon>Mycobacteriaceae</taxon>
        <taxon>Mycobacterium</taxon>
    </lineage>
</organism>
<sequence length="109" mass="11210">MLETTGPSPARNVCTWVWFTLNGPVTFTTGAVVSVEPVTATLPVVPESVHSGVPLFCGAAVGHVAAALAVPAPANVRTAAVQAARATEEYIREDFTAVRLPSVASPPSK</sequence>
<name>A0A7I9YQJ6_MYCBU</name>
<accession>A0A7I9YQJ6</accession>
<dbReference type="Proteomes" id="UP000465360">
    <property type="component" value="Unassembled WGS sequence"/>
</dbReference>
<proteinExistence type="predicted"/>
<dbReference type="EMBL" id="BLKZ01000001">
    <property type="protein sequence ID" value="GFG90908.1"/>
    <property type="molecule type" value="Genomic_DNA"/>
</dbReference>